<dbReference type="GO" id="GO:0016020">
    <property type="term" value="C:membrane"/>
    <property type="evidence" value="ECO:0007669"/>
    <property type="project" value="InterPro"/>
</dbReference>
<dbReference type="PANTHER" id="PTHR34220">
    <property type="entry name" value="SENSOR HISTIDINE KINASE YPDA"/>
    <property type="match status" value="1"/>
</dbReference>
<protein>
    <recommendedName>
        <fullName evidence="2">Histidine kinase/HSP90-like ATPase domain-containing protein</fullName>
    </recommendedName>
</protein>
<dbReference type="InterPro" id="IPR036890">
    <property type="entry name" value="HATPase_C_sf"/>
</dbReference>
<gene>
    <name evidence="3" type="ORF">SDC9_39266</name>
</gene>
<keyword evidence="1" id="KW-0812">Transmembrane</keyword>
<organism evidence="3">
    <name type="scientific">bioreactor metagenome</name>
    <dbReference type="NCBI Taxonomy" id="1076179"/>
    <lineage>
        <taxon>unclassified sequences</taxon>
        <taxon>metagenomes</taxon>
        <taxon>ecological metagenomes</taxon>
    </lineage>
</organism>
<dbReference type="EMBL" id="VSSQ01000382">
    <property type="protein sequence ID" value="MPL93140.1"/>
    <property type="molecule type" value="Genomic_DNA"/>
</dbReference>
<keyword evidence="1" id="KW-1133">Transmembrane helix</keyword>
<reference evidence="3" key="1">
    <citation type="submission" date="2019-08" db="EMBL/GenBank/DDBJ databases">
        <authorList>
            <person name="Kucharzyk K."/>
            <person name="Murdoch R.W."/>
            <person name="Higgins S."/>
            <person name="Loffler F."/>
        </authorList>
    </citation>
    <scope>NUCLEOTIDE SEQUENCE</scope>
</reference>
<dbReference type="InterPro" id="IPR010559">
    <property type="entry name" value="Sig_transdc_His_kin_internal"/>
</dbReference>
<feature type="domain" description="Histidine kinase/HSP90-like ATPase" evidence="2">
    <location>
        <begin position="215"/>
        <end position="336"/>
    </location>
</feature>
<keyword evidence="1" id="KW-0472">Membrane</keyword>
<name>A0A644VPK6_9ZZZZ</name>
<evidence type="ECO:0000259" key="2">
    <source>
        <dbReference type="SMART" id="SM00387"/>
    </source>
</evidence>
<dbReference type="Pfam" id="PF02518">
    <property type="entry name" value="HATPase_c"/>
    <property type="match status" value="1"/>
</dbReference>
<dbReference type="AlphaFoldDB" id="A0A644VPK6"/>
<dbReference type="InterPro" id="IPR050640">
    <property type="entry name" value="Bact_2-comp_sensor_kinase"/>
</dbReference>
<dbReference type="SUPFAM" id="SSF55874">
    <property type="entry name" value="ATPase domain of HSP90 chaperone/DNA topoisomerase II/histidine kinase"/>
    <property type="match status" value="1"/>
</dbReference>
<dbReference type="Pfam" id="PF06580">
    <property type="entry name" value="His_kinase"/>
    <property type="match status" value="1"/>
</dbReference>
<comment type="caution">
    <text evidence="3">The sequence shown here is derived from an EMBL/GenBank/DDBJ whole genome shotgun (WGS) entry which is preliminary data.</text>
</comment>
<dbReference type="SMART" id="SM00387">
    <property type="entry name" value="HATPase_c"/>
    <property type="match status" value="1"/>
</dbReference>
<evidence type="ECO:0000256" key="1">
    <source>
        <dbReference type="SAM" id="Phobius"/>
    </source>
</evidence>
<dbReference type="PANTHER" id="PTHR34220:SF7">
    <property type="entry name" value="SENSOR HISTIDINE KINASE YPDA"/>
    <property type="match status" value="1"/>
</dbReference>
<proteinExistence type="predicted"/>
<feature type="transmembrane region" description="Helical" evidence="1">
    <location>
        <begin position="7"/>
        <end position="29"/>
    </location>
</feature>
<dbReference type="InterPro" id="IPR003594">
    <property type="entry name" value="HATPase_dom"/>
</dbReference>
<dbReference type="GO" id="GO:0000155">
    <property type="term" value="F:phosphorelay sensor kinase activity"/>
    <property type="evidence" value="ECO:0007669"/>
    <property type="project" value="InterPro"/>
</dbReference>
<sequence>MKWIEKNLTYVFFQMILLAAAISMGRMGLFVSHKYLSPFILVIIEILLLLFWLKDFGVPVWRLHKLLSDCKTQKDIAENLLDQNAKDVIFAKDIAEILKARMKQATLENDTELLDKQATLTALQSQINPHFLYNTLDTIRGQALVDGNREIAKMVEALAGFFRYSISSSGDLVTVRDELSNVRNYMMIQEYRFDSRYQLKIDVEEEEEIALDYLIPRLTMQPIVENAIVHGLKDTMENGEIIINLNLVGKDMIITVSDNGCGMDSEKLNEINERIRSERSISNQINDIQSQSRHSSIALTNIHKRIQLLYGNDYGLNIYSTSHHGTDVEIILPATSERMGRT</sequence>
<accession>A0A644VPK6</accession>
<feature type="transmembrane region" description="Helical" evidence="1">
    <location>
        <begin position="35"/>
        <end position="53"/>
    </location>
</feature>
<evidence type="ECO:0000313" key="3">
    <source>
        <dbReference type="EMBL" id="MPL93140.1"/>
    </source>
</evidence>
<dbReference type="Gene3D" id="3.30.565.10">
    <property type="entry name" value="Histidine kinase-like ATPase, C-terminal domain"/>
    <property type="match status" value="1"/>
</dbReference>